<gene>
    <name evidence="2" type="ORF">GCM10022239_13600</name>
</gene>
<organism evidence="2 3">
    <name type="scientific">Leifsonella bigeumensis</name>
    <dbReference type="NCBI Taxonomy" id="433643"/>
    <lineage>
        <taxon>Bacteria</taxon>
        <taxon>Bacillati</taxon>
        <taxon>Actinomycetota</taxon>
        <taxon>Actinomycetes</taxon>
        <taxon>Micrococcales</taxon>
        <taxon>Microbacteriaceae</taxon>
        <taxon>Leifsonella</taxon>
    </lineage>
</organism>
<keyword evidence="1" id="KW-1133">Transmembrane helix</keyword>
<evidence type="ECO:0000256" key="1">
    <source>
        <dbReference type="SAM" id="Phobius"/>
    </source>
</evidence>
<evidence type="ECO:0000313" key="3">
    <source>
        <dbReference type="Proteomes" id="UP001501004"/>
    </source>
</evidence>
<feature type="transmembrane region" description="Helical" evidence="1">
    <location>
        <begin position="21"/>
        <end position="42"/>
    </location>
</feature>
<keyword evidence="1" id="KW-0472">Membrane</keyword>
<keyword evidence="1" id="KW-0812">Transmembrane</keyword>
<protein>
    <submittedName>
        <fullName evidence="2">Uncharacterized protein</fullName>
    </submittedName>
</protein>
<reference evidence="3" key="1">
    <citation type="journal article" date="2019" name="Int. J. Syst. Evol. Microbiol.">
        <title>The Global Catalogue of Microorganisms (GCM) 10K type strain sequencing project: providing services to taxonomists for standard genome sequencing and annotation.</title>
        <authorList>
            <consortium name="The Broad Institute Genomics Platform"/>
            <consortium name="The Broad Institute Genome Sequencing Center for Infectious Disease"/>
            <person name="Wu L."/>
            <person name="Ma J."/>
        </authorList>
    </citation>
    <scope>NUCLEOTIDE SEQUENCE [LARGE SCALE GENOMIC DNA]</scope>
    <source>
        <strain evidence="3">JCM 16949</strain>
    </source>
</reference>
<evidence type="ECO:0000313" key="2">
    <source>
        <dbReference type="EMBL" id="GAA3739294.1"/>
    </source>
</evidence>
<dbReference type="Proteomes" id="UP001501004">
    <property type="component" value="Unassembled WGS sequence"/>
</dbReference>
<keyword evidence="3" id="KW-1185">Reference proteome</keyword>
<dbReference type="EMBL" id="BAABAE010000003">
    <property type="protein sequence ID" value="GAA3739294.1"/>
    <property type="molecule type" value="Genomic_DNA"/>
</dbReference>
<comment type="caution">
    <text evidence="2">The sequence shown here is derived from an EMBL/GenBank/DDBJ whole genome shotgun (WGS) entry which is preliminary data.</text>
</comment>
<proteinExistence type="predicted"/>
<accession>A0ABP7FGG6</accession>
<sequence length="113" mass="11803">MDTADSEIDDRPLYGRRRRTVMRVIVLVAVAAMVLPLVANLVTVSAATASSSCARAVAYVAPDATGSSARFELFGPGGIGWECYAVGGFHDGRHVVSLGLIPGMVELPRGVDA</sequence>
<dbReference type="RefSeq" id="WP_344755050.1">
    <property type="nucleotide sequence ID" value="NZ_BAABAE010000003.1"/>
</dbReference>
<name>A0ABP7FGG6_9MICO</name>